<dbReference type="EMBL" id="MFKP01000054">
    <property type="protein sequence ID" value="OGG43084.1"/>
    <property type="molecule type" value="Genomic_DNA"/>
</dbReference>
<name>A0A1F6C1K7_9BACT</name>
<dbReference type="PANTHER" id="PTHR43715">
    <property type="entry name" value="GDP-MANNOSE 4,6-DEHYDRATASE"/>
    <property type="match status" value="1"/>
</dbReference>
<evidence type="ECO:0000256" key="4">
    <source>
        <dbReference type="ARBA" id="ARBA00011989"/>
    </source>
</evidence>
<dbReference type="InterPro" id="IPR036291">
    <property type="entry name" value="NAD(P)-bd_dom_sf"/>
</dbReference>
<dbReference type="AlphaFoldDB" id="A0A1F6C1K7"/>
<dbReference type="Gene3D" id="3.40.50.720">
    <property type="entry name" value="NAD(P)-binding Rossmann-like Domain"/>
    <property type="match status" value="1"/>
</dbReference>
<proteinExistence type="inferred from homology"/>
<comment type="catalytic activity">
    <reaction evidence="1 7">
        <text>GDP-alpha-D-mannose = GDP-4-dehydro-alpha-D-rhamnose + H2O</text>
        <dbReference type="Rhea" id="RHEA:23820"/>
        <dbReference type="ChEBI" id="CHEBI:15377"/>
        <dbReference type="ChEBI" id="CHEBI:57527"/>
        <dbReference type="ChEBI" id="CHEBI:57964"/>
        <dbReference type="EC" id="4.2.1.47"/>
    </reaction>
</comment>
<feature type="binding site" evidence="7">
    <location>
        <position position="207"/>
    </location>
    <ligand>
        <name>NADP(+)</name>
        <dbReference type="ChEBI" id="CHEBI:58349"/>
    </ligand>
</feature>
<dbReference type="InterPro" id="IPR016040">
    <property type="entry name" value="NAD(P)-bd_dom"/>
</dbReference>
<evidence type="ECO:0000256" key="6">
    <source>
        <dbReference type="ARBA" id="ARBA00059383"/>
    </source>
</evidence>
<dbReference type="EC" id="4.2.1.47" evidence="4 7"/>
<dbReference type="FunFam" id="3.40.50.720:FF:000924">
    <property type="entry name" value="GDP-mannose 4,6 dehydratase"/>
    <property type="match status" value="1"/>
</dbReference>
<gene>
    <name evidence="7" type="primary">gmd</name>
    <name evidence="9" type="ORF">A2841_01555</name>
</gene>
<dbReference type="Pfam" id="PF16363">
    <property type="entry name" value="GDP_Man_Dehyd"/>
    <property type="match status" value="1"/>
</dbReference>
<comment type="function">
    <text evidence="6 7">Catalyzes the conversion of GDP-D-mannose to GDP-4-dehydro-6-deoxy-D-mannose.</text>
</comment>
<comment type="caution">
    <text evidence="9">The sequence shown here is derived from an EMBL/GenBank/DDBJ whole genome shotgun (WGS) entry which is preliminary data.</text>
</comment>
<evidence type="ECO:0000256" key="1">
    <source>
        <dbReference type="ARBA" id="ARBA00000188"/>
    </source>
</evidence>
<evidence type="ECO:0000256" key="5">
    <source>
        <dbReference type="ARBA" id="ARBA00023239"/>
    </source>
</evidence>
<accession>A0A1F6C1K7</accession>
<feature type="binding site" evidence="7">
    <location>
        <begin position="85"/>
        <end position="86"/>
    </location>
    <ligand>
        <name>NADP(+)</name>
        <dbReference type="ChEBI" id="CHEBI:58349"/>
    </ligand>
</feature>
<protein>
    <recommendedName>
        <fullName evidence="4 7">GDP-mannose 4,6-dehydratase</fullName>
        <ecNumber evidence="4 7">4.2.1.47</ecNumber>
    </recommendedName>
    <alternativeName>
        <fullName evidence="7">GDP-D-mannose dehydratase</fullName>
    </alternativeName>
</protein>
<organism evidence="9 10">
    <name type="scientific">Candidatus Kaiserbacteria bacterium RIFCSPHIGHO2_01_FULL_48_10</name>
    <dbReference type="NCBI Taxonomy" id="1798476"/>
    <lineage>
        <taxon>Bacteria</taxon>
        <taxon>Candidatus Kaiseribacteriota</taxon>
    </lineage>
</organism>
<evidence type="ECO:0000259" key="8">
    <source>
        <dbReference type="Pfam" id="PF16363"/>
    </source>
</evidence>
<dbReference type="CDD" id="cd05260">
    <property type="entry name" value="GDP_MD_SDR_e"/>
    <property type="match status" value="1"/>
</dbReference>
<dbReference type="Gene3D" id="3.90.25.10">
    <property type="entry name" value="UDP-galactose 4-epimerase, domain 1"/>
    <property type="match status" value="1"/>
</dbReference>
<evidence type="ECO:0000256" key="7">
    <source>
        <dbReference type="HAMAP-Rule" id="MF_00955"/>
    </source>
</evidence>
<evidence type="ECO:0000313" key="10">
    <source>
        <dbReference type="Proteomes" id="UP000178249"/>
    </source>
</evidence>
<evidence type="ECO:0000256" key="3">
    <source>
        <dbReference type="ARBA" id="ARBA00009263"/>
    </source>
</evidence>
<feature type="domain" description="NAD(P)-binding" evidence="8">
    <location>
        <begin position="5"/>
        <end position="327"/>
    </location>
</feature>
<dbReference type="PANTHER" id="PTHR43715:SF1">
    <property type="entry name" value="GDP-MANNOSE 4,6 DEHYDRATASE"/>
    <property type="match status" value="1"/>
</dbReference>
<comment type="cofactor">
    <cofactor evidence="2 7">
        <name>NADP(+)</name>
        <dbReference type="ChEBI" id="CHEBI:58349"/>
    </cofactor>
</comment>
<dbReference type="SUPFAM" id="SSF51735">
    <property type="entry name" value="NAD(P)-binding Rossmann-fold domains"/>
    <property type="match status" value="1"/>
</dbReference>
<reference evidence="9 10" key="1">
    <citation type="journal article" date="2016" name="Nat. Commun.">
        <title>Thousands of microbial genomes shed light on interconnected biogeochemical processes in an aquifer system.</title>
        <authorList>
            <person name="Anantharaman K."/>
            <person name="Brown C.T."/>
            <person name="Hug L.A."/>
            <person name="Sharon I."/>
            <person name="Castelle C.J."/>
            <person name="Probst A.J."/>
            <person name="Thomas B.C."/>
            <person name="Singh A."/>
            <person name="Wilkins M.J."/>
            <person name="Karaoz U."/>
            <person name="Brodie E.L."/>
            <person name="Williams K.H."/>
            <person name="Hubbard S.S."/>
            <person name="Banfield J.F."/>
        </authorList>
    </citation>
    <scope>NUCLEOTIDE SEQUENCE [LARGE SCALE GENOMIC DNA]</scope>
</reference>
<dbReference type="GO" id="GO:0008446">
    <property type="term" value="F:GDP-mannose 4,6-dehydratase activity"/>
    <property type="evidence" value="ECO:0007669"/>
    <property type="project" value="UniProtKB-UniRule"/>
</dbReference>
<comment type="similarity">
    <text evidence="3 7">Belongs to the NAD(P)-dependent epimerase/dehydratase family. GDP-mannose 4,6-dehydratase subfamily.</text>
</comment>
<evidence type="ECO:0000313" key="9">
    <source>
        <dbReference type="EMBL" id="OGG43084.1"/>
    </source>
</evidence>
<dbReference type="InterPro" id="IPR006368">
    <property type="entry name" value="GDP_Man_deHydtase"/>
</dbReference>
<dbReference type="GO" id="GO:0070401">
    <property type="term" value="F:NADP+ binding"/>
    <property type="evidence" value="ECO:0007669"/>
    <property type="project" value="UniProtKB-UniRule"/>
</dbReference>
<evidence type="ECO:0000256" key="2">
    <source>
        <dbReference type="ARBA" id="ARBA00001937"/>
    </source>
</evidence>
<comment type="caution">
    <text evidence="7">Lacks conserved residue(s) required for the propagation of feature annotation.</text>
</comment>
<sequence>MKRALITGITGQDGSYLAEHLVEEGYDVWGLLRRTSLDPMLRIEDLARSRTVHLLYGNLRDSASLERALAESKPDEIYNLAAQSDVGISFKCPEETIEINYYGVGRLVNAAIKQHPRVRIYQASTSEMFGKTKPPQSEESPFAPVSPYGEAKLKAHEDYVVGYRERHGIFICSGILFNHESPRRGKHFVTRKITHSLARIKNGLQEHVVLGNLEAKRDWGFAGDYVRAMHLMLQQKSPEDYVIATGESHSVREFVEKAFEVIDMPISWHGEGFGEIGVDEKGITRVLVNKDFYRPTEVDYLCGDSSKAKKNLGWEPAVSFEELIAMMIAADLENVRREMR</sequence>
<dbReference type="NCBIfam" id="TIGR01472">
    <property type="entry name" value="gmd"/>
    <property type="match status" value="1"/>
</dbReference>
<keyword evidence="7" id="KW-0521">NADP</keyword>
<dbReference type="HAMAP" id="MF_00955">
    <property type="entry name" value="GDP_Man_dehydratase"/>
    <property type="match status" value="1"/>
</dbReference>
<dbReference type="GO" id="GO:0042351">
    <property type="term" value="P:'de novo' GDP-L-fucose biosynthetic process"/>
    <property type="evidence" value="ECO:0007669"/>
    <property type="project" value="TreeGrafter"/>
</dbReference>
<keyword evidence="5 7" id="KW-0456">Lyase</keyword>
<dbReference type="Proteomes" id="UP000178249">
    <property type="component" value="Unassembled WGS sequence"/>
</dbReference>